<dbReference type="InterPro" id="IPR001841">
    <property type="entry name" value="Znf_RING"/>
</dbReference>
<sequence length="187" mass="20891">FAKNVLSAIPGILNYNIEVPKLDPCQLCGQEFIPHPANTKISKPPSLQLLMRQGRRIQWKYHHKSPQKDLTSIMSGNKRDLPLFESNTDIGLTQALQNKDVSSSPKSAIEPTLEICSKCSEAISPERSKPIVLLTCKHVIHFECIGNKRNLCPKCPSADDLEKEGYYISPAISINEAPKKKKEETGR</sequence>
<evidence type="ECO:0000259" key="2">
    <source>
        <dbReference type="PROSITE" id="PS50089"/>
    </source>
</evidence>
<proteinExistence type="predicted"/>
<accession>A0A9N9GRR7</accession>
<dbReference type="AlphaFoldDB" id="A0A9N9GRR7"/>
<name>A0A9N9GRR7_9GLOM</name>
<dbReference type="GO" id="GO:0008270">
    <property type="term" value="F:zinc ion binding"/>
    <property type="evidence" value="ECO:0007669"/>
    <property type="project" value="UniProtKB-KW"/>
</dbReference>
<dbReference type="EMBL" id="CAJVPK010003250">
    <property type="protein sequence ID" value="CAG8625118.1"/>
    <property type="molecule type" value="Genomic_DNA"/>
</dbReference>
<evidence type="ECO:0000313" key="4">
    <source>
        <dbReference type="Proteomes" id="UP000789706"/>
    </source>
</evidence>
<evidence type="ECO:0000256" key="1">
    <source>
        <dbReference type="PROSITE-ProRule" id="PRU00175"/>
    </source>
</evidence>
<feature type="domain" description="RING-type" evidence="2">
    <location>
        <begin position="116"/>
        <end position="155"/>
    </location>
</feature>
<protein>
    <submittedName>
        <fullName evidence="3">8251_t:CDS:1</fullName>
    </submittedName>
</protein>
<organism evidence="3 4">
    <name type="scientific">Diversispora eburnea</name>
    <dbReference type="NCBI Taxonomy" id="1213867"/>
    <lineage>
        <taxon>Eukaryota</taxon>
        <taxon>Fungi</taxon>
        <taxon>Fungi incertae sedis</taxon>
        <taxon>Mucoromycota</taxon>
        <taxon>Glomeromycotina</taxon>
        <taxon>Glomeromycetes</taxon>
        <taxon>Diversisporales</taxon>
        <taxon>Diversisporaceae</taxon>
        <taxon>Diversispora</taxon>
    </lineage>
</organism>
<keyword evidence="4" id="KW-1185">Reference proteome</keyword>
<gene>
    <name evidence="3" type="ORF">DEBURN_LOCUS10532</name>
</gene>
<keyword evidence="1" id="KW-0862">Zinc</keyword>
<dbReference type="Proteomes" id="UP000789706">
    <property type="component" value="Unassembled WGS sequence"/>
</dbReference>
<dbReference type="PROSITE" id="PS50089">
    <property type="entry name" value="ZF_RING_2"/>
    <property type="match status" value="1"/>
</dbReference>
<dbReference type="SUPFAM" id="SSF57850">
    <property type="entry name" value="RING/U-box"/>
    <property type="match status" value="1"/>
</dbReference>
<evidence type="ECO:0000313" key="3">
    <source>
        <dbReference type="EMBL" id="CAG8625118.1"/>
    </source>
</evidence>
<dbReference type="OrthoDB" id="2424060at2759"/>
<keyword evidence="1" id="KW-0479">Metal-binding</keyword>
<feature type="non-terminal residue" evidence="3">
    <location>
        <position position="1"/>
    </location>
</feature>
<reference evidence="3" key="1">
    <citation type="submission" date="2021-06" db="EMBL/GenBank/DDBJ databases">
        <authorList>
            <person name="Kallberg Y."/>
            <person name="Tangrot J."/>
            <person name="Rosling A."/>
        </authorList>
    </citation>
    <scope>NUCLEOTIDE SEQUENCE</scope>
    <source>
        <strain evidence="3">AZ414A</strain>
    </source>
</reference>
<keyword evidence="1" id="KW-0863">Zinc-finger</keyword>
<dbReference type="SMART" id="SM00184">
    <property type="entry name" value="RING"/>
    <property type="match status" value="1"/>
</dbReference>
<comment type="caution">
    <text evidence="3">The sequence shown here is derived from an EMBL/GenBank/DDBJ whole genome shotgun (WGS) entry which is preliminary data.</text>
</comment>